<dbReference type="AlphaFoldDB" id="A0ABD5W3H2"/>
<sequence>MSRVLAVVCFLLVVTGAGCLGLADDELTSEDLLEELNETDAPAVVAGTYHANWTYGNQSFSLSHDSWIRADGASRRENDVDGQTLVTVDDGDRRWRYDPTRNTVSVRDSRTEGDQTTERRDGLAEILRNGPVAGIQETEYQGRAAYHVTLTRSDSGRDRQPLPVLLPGGGIAGGDSGDEQLTDVKTPFNATQVELWIDAASMSVVKQRIEGDETGVFRYENVTFDVSGNPFAFEVPENTTIRTPADLENRVDSYAAARERVDRVPDPELTEAFSFTRGSVTDERLSLSYTNGEQNVVVSRSTDITAWETDGEPVAVGEQTAYRRVNGSATTLVWTCDEYSYRVIGTAAEETLVEAASSVACS</sequence>
<reference evidence="1 2" key="1">
    <citation type="journal article" date="2019" name="Int. J. Syst. Evol. Microbiol.">
        <title>The Global Catalogue of Microorganisms (GCM) 10K type strain sequencing project: providing services to taxonomists for standard genome sequencing and annotation.</title>
        <authorList>
            <consortium name="The Broad Institute Genomics Platform"/>
            <consortium name="The Broad Institute Genome Sequencing Center for Infectious Disease"/>
            <person name="Wu L."/>
            <person name="Ma J."/>
        </authorList>
    </citation>
    <scope>NUCLEOTIDE SEQUENCE [LARGE SCALE GENOMIC DNA]</scope>
    <source>
        <strain evidence="1 2">JCM 30072</strain>
    </source>
</reference>
<evidence type="ECO:0000313" key="2">
    <source>
        <dbReference type="Proteomes" id="UP001596445"/>
    </source>
</evidence>
<gene>
    <name evidence="1" type="ORF">ACFQQG_11795</name>
</gene>
<dbReference type="GeneID" id="76630766"/>
<protein>
    <submittedName>
        <fullName evidence="1">Outer membrane lipoprotein carrier protein LolA</fullName>
    </submittedName>
</protein>
<proteinExistence type="predicted"/>
<dbReference type="EMBL" id="JBHSZI010000001">
    <property type="protein sequence ID" value="MFC7058736.1"/>
    <property type="molecule type" value="Genomic_DNA"/>
</dbReference>
<keyword evidence="1" id="KW-0449">Lipoprotein</keyword>
<evidence type="ECO:0000313" key="1">
    <source>
        <dbReference type="EMBL" id="MFC7058736.1"/>
    </source>
</evidence>
<dbReference type="RefSeq" id="WP_267161462.1">
    <property type="nucleotide sequence ID" value="NZ_CP112972.1"/>
</dbReference>
<organism evidence="1 2">
    <name type="scientific">Halovenus salina</name>
    <dbReference type="NCBI Taxonomy" id="1510225"/>
    <lineage>
        <taxon>Archaea</taxon>
        <taxon>Methanobacteriati</taxon>
        <taxon>Methanobacteriota</taxon>
        <taxon>Stenosarchaea group</taxon>
        <taxon>Halobacteria</taxon>
        <taxon>Halobacteriales</taxon>
        <taxon>Haloarculaceae</taxon>
        <taxon>Halovenus</taxon>
    </lineage>
</organism>
<accession>A0ABD5W3H2</accession>
<dbReference type="PANTHER" id="PTHR37507:SF2">
    <property type="entry name" value="SPORULATION PROTEIN YDCC"/>
    <property type="match status" value="1"/>
</dbReference>
<dbReference type="PROSITE" id="PS51257">
    <property type="entry name" value="PROKAR_LIPOPROTEIN"/>
    <property type="match status" value="1"/>
</dbReference>
<dbReference type="Proteomes" id="UP001596445">
    <property type="component" value="Unassembled WGS sequence"/>
</dbReference>
<dbReference type="PANTHER" id="PTHR37507">
    <property type="entry name" value="SPORULATION PROTEIN YDCC"/>
    <property type="match status" value="1"/>
</dbReference>
<comment type="caution">
    <text evidence="1">The sequence shown here is derived from an EMBL/GenBank/DDBJ whole genome shotgun (WGS) entry which is preliminary data.</text>
</comment>
<dbReference type="Gene3D" id="2.50.20.10">
    <property type="entry name" value="Lipoprotein localisation LolA/LolB/LppX"/>
    <property type="match status" value="1"/>
</dbReference>
<name>A0ABD5W3H2_9EURY</name>
<keyword evidence="2" id="KW-1185">Reference proteome</keyword>
<dbReference type="InterPro" id="IPR052944">
    <property type="entry name" value="Sporulation_related"/>
</dbReference>